<evidence type="ECO:0000256" key="1">
    <source>
        <dbReference type="ARBA" id="ARBA00008007"/>
    </source>
</evidence>
<dbReference type="AlphaFoldDB" id="A0A1I0FWK7"/>
<evidence type="ECO:0000259" key="2">
    <source>
        <dbReference type="Pfam" id="PF00156"/>
    </source>
</evidence>
<dbReference type="InterPro" id="IPR051910">
    <property type="entry name" value="ComF/GntX_DNA_util-trans"/>
</dbReference>
<comment type="similarity">
    <text evidence="1">Belongs to the ComF/GntX family.</text>
</comment>
<dbReference type="InterPro" id="IPR029057">
    <property type="entry name" value="PRTase-like"/>
</dbReference>
<dbReference type="InterPro" id="IPR000836">
    <property type="entry name" value="PRTase_dom"/>
</dbReference>
<keyword evidence="5" id="KW-1185">Reference proteome</keyword>
<dbReference type="SUPFAM" id="SSF53271">
    <property type="entry name" value="PRTase-like"/>
    <property type="match status" value="1"/>
</dbReference>
<dbReference type="CDD" id="cd06223">
    <property type="entry name" value="PRTases_typeI"/>
    <property type="match status" value="1"/>
</dbReference>
<dbReference type="Pfam" id="PF18912">
    <property type="entry name" value="DZR_2"/>
    <property type="match status" value="1"/>
</dbReference>
<gene>
    <name evidence="4" type="ORF">SAMN04487772_14010</name>
</gene>
<dbReference type="STRING" id="29364.SAMN04487772_14010"/>
<proteinExistence type="inferred from homology"/>
<dbReference type="OrthoDB" id="9779910at2"/>
<dbReference type="Proteomes" id="UP000199800">
    <property type="component" value="Unassembled WGS sequence"/>
</dbReference>
<feature type="domain" description="Phosphoribosyltransferase" evidence="2">
    <location>
        <begin position="157"/>
        <end position="252"/>
    </location>
</feature>
<sequence>MRDNIQNVFLIRSEDSTVWHDKVLDIVFPRRCAVCGDICIPNGQFVCGTCKSRPVRISEPRCKKCSKPIASEALEFCYDCTRKDFHYKRGMSLWLYDEVMRQSIVRYKYKGGKEYTRYYAHEVAKYLGNEIKEMKPDVLLPVPVHRTRKKQRGYNQAELLAKEIGRLLNITVLPDALVRTIKTLPQKELSSIERMKNLERAFAVSKNYEETISKFHKLILIDDIYTTGSTIEACTKVLQKAGAEEVYFVTLCIGEGY</sequence>
<dbReference type="PANTHER" id="PTHR47505">
    <property type="entry name" value="DNA UTILIZATION PROTEIN YHGH"/>
    <property type="match status" value="1"/>
</dbReference>
<dbReference type="InterPro" id="IPR044005">
    <property type="entry name" value="DZR_2"/>
</dbReference>
<dbReference type="PANTHER" id="PTHR47505:SF1">
    <property type="entry name" value="DNA UTILIZATION PROTEIN YHGH"/>
    <property type="match status" value="1"/>
</dbReference>
<organism evidence="4 5">
    <name type="scientific">[Clostridium] polysaccharolyticum</name>
    <dbReference type="NCBI Taxonomy" id="29364"/>
    <lineage>
        <taxon>Bacteria</taxon>
        <taxon>Bacillati</taxon>
        <taxon>Bacillota</taxon>
        <taxon>Clostridia</taxon>
        <taxon>Lachnospirales</taxon>
        <taxon>Lachnospiraceae</taxon>
    </lineage>
</organism>
<dbReference type="Pfam" id="PF00156">
    <property type="entry name" value="Pribosyltran"/>
    <property type="match status" value="1"/>
</dbReference>
<name>A0A1I0FWK7_9FIRM</name>
<evidence type="ECO:0000313" key="4">
    <source>
        <dbReference type="EMBL" id="SET62881.1"/>
    </source>
</evidence>
<protein>
    <submittedName>
        <fullName evidence="4">ComF family protein</fullName>
    </submittedName>
</protein>
<accession>A0A1I0FWK7</accession>
<evidence type="ECO:0000259" key="3">
    <source>
        <dbReference type="Pfam" id="PF18912"/>
    </source>
</evidence>
<evidence type="ECO:0000313" key="5">
    <source>
        <dbReference type="Proteomes" id="UP000199800"/>
    </source>
</evidence>
<feature type="domain" description="Double zinc ribbon" evidence="3">
    <location>
        <begin position="23"/>
        <end position="80"/>
    </location>
</feature>
<reference evidence="4 5" key="1">
    <citation type="submission" date="2016-10" db="EMBL/GenBank/DDBJ databases">
        <authorList>
            <person name="de Groot N.N."/>
        </authorList>
    </citation>
    <scope>NUCLEOTIDE SEQUENCE [LARGE SCALE GENOMIC DNA]</scope>
    <source>
        <strain evidence="4 5">DSM 1801</strain>
    </source>
</reference>
<dbReference type="Gene3D" id="3.40.50.2020">
    <property type="match status" value="1"/>
</dbReference>
<dbReference type="EMBL" id="FOHN01000040">
    <property type="protein sequence ID" value="SET62881.1"/>
    <property type="molecule type" value="Genomic_DNA"/>
</dbReference>